<keyword evidence="2" id="KW-0012">Acyltransferase</keyword>
<accession>A0A3N1CSV4</accession>
<dbReference type="SUPFAM" id="SSF55729">
    <property type="entry name" value="Acyl-CoA N-acyltransferases (Nat)"/>
    <property type="match status" value="1"/>
</dbReference>
<dbReference type="InterPro" id="IPR000182">
    <property type="entry name" value="GNAT_dom"/>
</dbReference>
<comment type="caution">
    <text evidence="4">The sequence shown here is derived from an EMBL/GenBank/DDBJ whole genome shotgun (WGS) entry which is preliminary data.</text>
</comment>
<evidence type="ECO:0000256" key="2">
    <source>
        <dbReference type="ARBA" id="ARBA00023315"/>
    </source>
</evidence>
<organism evidence="4 5">
    <name type="scientific">Actinocorallia herbida</name>
    <dbReference type="NCBI Taxonomy" id="58109"/>
    <lineage>
        <taxon>Bacteria</taxon>
        <taxon>Bacillati</taxon>
        <taxon>Actinomycetota</taxon>
        <taxon>Actinomycetes</taxon>
        <taxon>Streptosporangiales</taxon>
        <taxon>Thermomonosporaceae</taxon>
        <taxon>Actinocorallia</taxon>
    </lineage>
</organism>
<evidence type="ECO:0000313" key="5">
    <source>
        <dbReference type="Proteomes" id="UP000272400"/>
    </source>
</evidence>
<proteinExistence type="predicted"/>
<dbReference type="InterPro" id="IPR016181">
    <property type="entry name" value="Acyl_CoA_acyltransferase"/>
</dbReference>
<dbReference type="CDD" id="cd04301">
    <property type="entry name" value="NAT_SF"/>
    <property type="match status" value="1"/>
</dbReference>
<dbReference type="InterPro" id="IPR050832">
    <property type="entry name" value="Bact_Acetyltransf"/>
</dbReference>
<dbReference type="GO" id="GO:0016747">
    <property type="term" value="F:acyltransferase activity, transferring groups other than amino-acyl groups"/>
    <property type="evidence" value="ECO:0007669"/>
    <property type="project" value="InterPro"/>
</dbReference>
<dbReference type="EMBL" id="RJKE01000001">
    <property type="protein sequence ID" value="ROO84295.1"/>
    <property type="molecule type" value="Genomic_DNA"/>
</dbReference>
<dbReference type="Pfam" id="PF00583">
    <property type="entry name" value="Acetyltransf_1"/>
    <property type="match status" value="1"/>
</dbReference>
<evidence type="ECO:0000256" key="1">
    <source>
        <dbReference type="ARBA" id="ARBA00022679"/>
    </source>
</evidence>
<keyword evidence="5" id="KW-1185">Reference proteome</keyword>
<protein>
    <submittedName>
        <fullName evidence="4">GNAT family acetyltransferase</fullName>
    </submittedName>
</protein>
<evidence type="ECO:0000313" key="4">
    <source>
        <dbReference type="EMBL" id="ROO84295.1"/>
    </source>
</evidence>
<dbReference type="Gene3D" id="3.40.630.30">
    <property type="match status" value="1"/>
</dbReference>
<dbReference type="Proteomes" id="UP000272400">
    <property type="component" value="Unassembled WGS sequence"/>
</dbReference>
<reference evidence="4 5" key="1">
    <citation type="submission" date="2018-11" db="EMBL/GenBank/DDBJ databases">
        <title>Sequencing the genomes of 1000 actinobacteria strains.</title>
        <authorList>
            <person name="Klenk H.-P."/>
        </authorList>
    </citation>
    <scope>NUCLEOTIDE SEQUENCE [LARGE SCALE GENOMIC DNA]</scope>
    <source>
        <strain evidence="4 5">DSM 44254</strain>
    </source>
</reference>
<evidence type="ECO:0000259" key="3">
    <source>
        <dbReference type="PROSITE" id="PS51186"/>
    </source>
</evidence>
<dbReference type="AlphaFoldDB" id="A0A3N1CSV4"/>
<dbReference type="PANTHER" id="PTHR43877:SF2">
    <property type="entry name" value="AMINOALKYLPHOSPHONATE N-ACETYLTRANSFERASE-RELATED"/>
    <property type="match status" value="1"/>
</dbReference>
<dbReference type="PROSITE" id="PS51186">
    <property type="entry name" value="GNAT"/>
    <property type="match status" value="1"/>
</dbReference>
<feature type="domain" description="N-acetyltransferase" evidence="3">
    <location>
        <begin position="26"/>
        <end position="183"/>
    </location>
</feature>
<dbReference type="PANTHER" id="PTHR43877">
    <property type="entry name" value="AMINOALKYLPHOSPHONATE N-ACETYLTRANSFERASE-RELATED-RELATED"/>
    <property type="match status" value="1"/>
</dbReference>
<sequence>MRIREDPRGVGRDAGRAECERGGMSVEIVKAGPEVVDELRDLWLELHHHHQRVQPGWRYKDDEDSWRVRREEYLRWLSGDGFVLLARQDGELVGYALVDVRTDADDTWVSDDRAAHIRSLLVRPEGRGHGLGTGLLDAIDTELAALGVQDVWIDALAANDRAIGLYEQRGFRPAVLYLARLRA</sequence>
<gene>
    <name evidence="4" type="ORF">EDD29_1815</name>
</gene>
<name>A0A3N1CSV4_9ACTN</name>
<keyword evidence="1 4" id="KW-0808">Transferase</keyword>